<dbReference type="Proteomes" id="UP000236732">
    <property type="component" value="Unassembled WGS sequence"/>
</dbReference>
<sequence length="85" mass="8879">MKIRTWTRRAIVSAVGLAAVLALGPGPAVVGPATATNVIRKPQVVTVLADTVIRKPQVMVLADTVIRKPQVMAPADGESGTKRPV</sequence>
<gene>
    <name evidence="2" type="ORF">SAMN05444920_11026</name>
</gene>
<organism evidence="2 3">
    <name type="scientific">Nonomuraea solani</name>
    <dbReference type="NCBI Taxonomy" id="1144553"/>
    <lineage>
        <taxon>Bacteria</taxon>
        <taxon>Bacillati</taxon>
        <taxon>Actinomycetota</taxon>
        <taxon>Actinomycetes</taxon>
        <taxon>Streptosporangiales</taxon>
        <taxon>Streptosporangiaceae</taxon>
        <taxon>Nonomuraea</taxon>
    </lineage>
</organism>
<accession>A0A1H6EIH1</accession>
<evidence type="ECO:0000313" key="2">
    <source>
        <dbReference type="EMBL" id="SEG96635.1"/>
    </source>
</evidence>
<protein>
    <submittedName>
        <fullName evidence="2">Uncharacterized protein</fullName>
    </submittedName>
</protein>
<reference evidence="2 3" key="1">
    <citation type="submission" date="2016-10" db="EMBL/GenBank/DDBJ databases">
        <authorList>
            <person name="de Groot N.N."/>
        </authorList>
    </citation>
    <scope>NUCLEOTIDE SEQUENCE [LARGE SCALE GENOMIC DNA]</scope>
    <source>
        <strain evidence="2 3">CGMCC 4.7037</strain>
    </source>
</reference>
<feature type="chain" id="PRO_5039251346" evidence="1">
    <location>
        <begin position="29"/>
        <end position="85"/>
    </location>
</feature>
<dbReference type="RefSeq" id="WP_103959632.1">
    <property type="nucleotide sequence ID" value="NZ_FNVT01000010.1"/>
</dbReference>
<keyword evidence="1" id="KW-0732">Signal</keyword>
<evidence type="ECO:0000256" key="1">
    <source>
        <dbReference type="SAM" id="SignalP"/>
    </source>
</evidence>
<evidence type="ECO:0000313" key="3">
    <source>
        <dbReference type="Proteomes" id="UP000236732"/>
    </source>
</evidence>
<feature type="signal peptide" evidence="1">
    <location>
        <begin position="1"/>
        <end position="28"/>
    </location>
</feature>
<name>A0A1H6EIH1_9ACTN</name>
<dbReference type="EMBL" id="FNVT01000010">
    <property type="protein sequence ID" value="SEG96635.1"/>
    <property type="molecule type" value="Genomic_DNA"/>
</dbReference>
<keyword evidence="3" id="KW-1185">Reference proteome</keyword>
<proteinExistence type="predicted"/>
<dbReference type="AlphaFoldDB" id="A0A1H6EIH1"/>